<name>A0A1I4FNY9_9HYPH</name>
<evidence type="ECO:0000313" key="1">
    <source>
        <dbReference type="EMBL" id="SFL19545.1"/>
    </source>
</evidence>
<comment type="caution">
    <text evidence="1">The sequence shown here is derived from an EMBL/GenBank/DDBJ whole genome shotgun (WGS) entry which is preliminary data.</text>
</comment>
<sequence length="49" mass="5559">MPETAKITGNAIRMICVDNDPENVNETMLSGLGKVYFKKRIYSQNQLLN</sequence>
<gene>
    <name evidence="1" type="ORF">SAMN04488518_1219</name>
</gene>
<proteinExistence type="predicted"/>
<accession>A0A1I4FNY9</accession>
<evidence type="ECO:0000313" key="2">
    <source>
        <dbReference type="Proteomes" id="UP000199598"/>
    </source>
</evidence>
<dbReference type="RefSeq" id="WP_159437997.1">
    <property type="nucleotide sequence ID" value="NZ_FOSK01000021.1"/>
</dbReference>
<keyword evidence="2" id="KW-1185">Reference proteome</keyword>
<dbReference type="EMBL" id="FOSK01000021">
    <property type="protein sequence ID" value="SFL19545.1"/>
    <property type="molecule type" value="Genomic_DNA"/>
</dbReference>
<dbReference type="Proteomes" id="UP000199598">
    <property type="component" value="Unassembled WGS sequence"/>
</dbReference>
<organism evidence="1 2">
    <name type="scientific">Pseudovibrio ascidiaceicola</name>
    <dbReference type="NCBI Taxonomy" id="285279"/>
    <lineage>
        <taxon>Bacteria</taxon>
        <taxon>Pseudomonadati</taxon>
        <taxon>Pseudomonadota</taxon>
        <taxon>Alphaproteobacteria</taxon>
        <taxon>Hyphomicrobiales</taxon>
        <taxon>Stappiaceae</taxon>
        <taxon>Pseudovibrio</taxon>
    </lineage>
</organism>
<protein>
    <submittedName>
        <fullName evidence="1">Uncharacterized protein</fullName>
    </submittedName>
</protein>
<reference evidence="1 2" key="1">
    <citation type="submission" date="2016-10" db="EMBL/GenBank/DDBJ databases">
        <authorList>
            <person name="Varghese N."/>
            <person name="Submissions S."/>
        </authorList>
    </citation>
    <scope>NUCLEOTIDE SEQUENCE [LARGE SCALE GENOMIC DNA]</scope>
    <source>
        <strain evidence="1 2">DSM 16392</strain>
    </source>
</reference>